<reference evidence="4" key="1">
    <citation type="submission" date="2016-10" db="EMBL/GenBank/DDBJ databases">
        <authorList>
            <person name="Varghese N."/>
            <person name="Submissions S."/>
        </authorList>
    </citation>
    <scope>NUCLEOTIDE SEQUENCE [LARGE SCALE GENOMIC DNA]</scope>
    <source>
        <strain evidence="4">BP1-148</strain>
    </source>
</reference>
<organism evidence="3 4">
    <name type="scientific">Prevotella communis</name>
    <dbReference type="NCBI Taxonomy" id="2913614"/>
    <lineage>
        <taxon>Bacteria</taxon>
        <taxon>Pseudomonadati</taxon>
        <taxon>Bacteroidota</taxon>
        <taxon>Bacteroidia</taxon>
        <taxon>Bacteroidales</taxon>
        <taxon>Prevotellaceae</taxon>
        <taxon>Prevotella</taxon>
    </lineage>
</organism>
<evidence type="ECO:0000256" key="1">
    <source>
        <dbReference type="ARBA" id="ARBA00022729"/>
    </source>
</evidence>
<dbReference type="AlphaFoldDB" id="A0A1G7W5N0"/>
<accession>A0A1G7W5N0</accession>
<dbReference type="PANTHER" id="PTHR43817">
    <property type="entry name" value="GLYCOSYL HYDROLASE"/>
    <property type="match status" value="1"/>
</dbReference>
<name>A0A1G7W5N0_9BACT</name>
<keyword evidence="4" id="KW-1185">Reference proteome</keyword>
<gene>
    <name evidence="3" type="ORF">SAMN04487901_10768</name>
</gene>
<dbReference type="Pfam" id="PF17132">
    <property type="entry name" value="Glyco_hydro_106"/>
    <property type="match status" value="2"/>
</dbReference>
<dbReference type="SUPFAM" id="SSF49785">
    <property type="entry name" value="Galactose-binding domain-like"/>
    <property type="match status" value="1"/>
</dbReference>
<dbReference type="Proteomes" id="UP000198779">
    <property type="component" value="Unassembled WGS sequence"/>
</dbReference>
<evidence type="ECO:0000256" key="2">
    <source>
        <dbReference type="ARBA" id="ARBA00022801"/>
    </source>
</evidence>
<proteinExistence type="predicted"/>
<dbReference type="Gene3D" id="2.60.120.260">
    <property type="entry name" value="Galactose-binding domain-like"/>
    <property type="match status" value="1"/>
</dbReference>
<keyword evidence="1" id="KW-0732">Signal</keyword>
<evidence type="ECO:0000313" key="3">
    <source>
        <dbReference type="EMBL" id="SDG67277.1"/>
    </source>
</evidence>
<dbReference type="PANTHER" id="PTHR43817:SF1">
    <property type="entry name" value="HYDROLASE, FAMILY 43, PUTATIVE (AFU_ORTHOLOGUE AFUA_3G01660)-RELATED"/>
    <property type="match status" value="1"/>
</dbReference>
<evidence type="ECO:0000313" key="4">
    <source>
        <dbReference type="Proteomes" id="UP000198779"/>
    </source>
</evidence>
<dbReference type="EMBL" id="FNCQ01000007">
    <property type="protein sequence ID" value="SDG67277.1"/>
    <property type="molecule type" value="Genomic_DNA"/>
</dbReference>
<keyword evidence="2 3" id="KW-0378">Hydrolase</keyword>
<dbReference type="NCBIfam" id="NF045579">
    <property type="entry name" value="rhamnoside_JR"/>
    <property type="match status" value="1"/>
</dbReference>
<sequence length="777" mass="87427">MDGLVSKEAITKDLEAFKAAGLSGVQNFQIGGDQQSRIGDPTCAIGSEKWKSMMRWTMDECLRLGLTFGTHNCPGWSSSAYGTVTPEYSMQKLVFSETKMPDTAVGKGKKKTIFISVALPRPKVDEKYNYYEDICLLALPDDSIVMKENIIDLTQYFDKSSQIANIPSALAKDISGYRLLRFGHTTNGKTNEAQAPLSGQGLECDKMNRMAVKAFWDAYPQMLIDIAGPHAGKTFNIIEIDSYEAGGQDWSVVLPDEFLKRKKYDILPYLPYIVGRNIIGSKEESARFKKDLVDVVTSLFAENYYGYMNQLARKTPGMQLMIEPYGTGGQKPFQVLDINKILKEANSAVIATEFWVKPETWGWKDMKRHEQMMRNLQRPLLAAEAFTCWPLHAWKDDPQSLKPICDKAYCNGVNRMMLHAGACNPWTNVEPGMSFGIWGTHFVPNQTWWKAGGARALFDYMARCQSLLQRGVPTKQQWKGTDKFMTYQRTDGDNDILFLCNPTNESVSDTIRLASVAKGRKLEIWDAYNLTMQKIDDRPMILSIEPYGSRFIIISDTETSSETPRPENQLLTSLPASDGRTEIDKGWKVAFHYKDADDIIVDNDTLFDWTTSSDSNVRYFSGTATYSNSFTIKKLKKDARYIISLGQVKNLASVTVNGKPFSTLWKAPFLLDITSAIHKGINTISIDVTNLWPNRMIGDEQEPDDIEWSEPLTYTYAPGSPTAGRYMAKIPEWLSNGTPRPSKGRKTVGCFKFFTKESPLLPSGLLGSIELLTTKTR</sequence>
<protein>
    <submittedName>
        <fullName evidence="3">Glycosyl hydrolases family 2, sugar binding domain</fullName>
    </submittedName>
</protein>
<dbReference type="InterPro" id="IPR008979">
    <property type="entry name" value="Galactose-bd-like_sf"/>
</dbReference>
<dbReference type="GO" id="GO:0016787">
    <property type="term" value="F:hydrolase activity"/>
    <property type="evidence" value="ECO:0007669"/>
    <property type="project" value="UniProtKB-KW"/>
</dbReference>
<dbReference type="STRING" id="645274.SAMN04487901_10768"/>